<dbReference type="Proteomes" id="UP001348641">
    <property type="component" value="Unassembled WGS sequence"/>
</dbReference>
<dbReference type="EMBL" id="JAUUCC010000033">
    <property type="protein sequence ID" value="MEE2051678.1"/>
    <property type="molecule type" value="Genomic_DNA"/>
</dbReference>
<sequence>MTIVEFLNARLDEEERAAKAAADASGYDTWLSIGIEAGPDDDAKWAAIADRSWGIVAPHPDPPDDDTFYELGGELFRQRGSRGLTDHIARHDPARALREIKAKRTVLALHQDAGMGDCAHSSDPCPTLRALASAWSDHPDYDPAWAA</sequence>
<proteinExistence type="predicted"/>
<protein>
    <submittedName>
        <fullName evidence="1">DUF6221 family protein</fullName>
    </submittedName>
</protein>
<dbReference type="Pfam" id="PF19730">
    <property type="entry name" value="DUF6221"/>
    <property type="match status" value="1"/>
</dbReference>
<organism evidence="1 2">
    <name type="scientific">Nocardiopsis tropica</name>
    <dbReference type="NCBI Taxonomy" id="109330"/>
    <lineage>
        <taxon>Bacteria</taxon>
        <taxon>Bacillati</taxon>
        <taxon>Actinomycetota</taxon>
        <taxon>Actinomycetes</taxon>
        <taxon>Streptosporangiales</taxon>
        <taxon>Nocardiopsidaceae</taxon>
        <taxon>Nocardiopsis</taxon>
    </lineage>
</organism>
<accession>A0ABU7KQV3</accession>
<dbReference type="RefSeq" id="WP_330158740.1">
    <property type="nucleotide sequence ID" value="NZ_BAAAJA010000041.1"/>
</dbReference>
<gene>
    <name evidence="1" type="ORF">Q8A49_14355</name>
</gene>
<comment type="caution">
    <text evidence="1">The sequence shown here is derived from an EMBL/GenBank/DDBJ whole genome shotgun (WGS) entry which is preliminary data.</text>
</comment>
<reference evidence="1 2" key="1">
    <citation type="submission" date="2023-07" db="EMBL/GenBank/DDBJ databases">
        <authorList>
            <person name="Girao M."/>
            <person name="Carvalho M.F."/>
        </authorList>
    </citation>
    <scope>NUCLEOTIDE SEQUENCE [LARGE SCALE GENOMIC DNA]</scope>
    <source>
        <strain evidence="1 2">66/93</strain>
    </source>
</reference>
<evidence type="ECO:0000313" key="1">
    <source>
        <dbReference type="EMBL" id="MEE2051678.1"/>
    </source>
</evidence>
<dbReference type="InterPro" id="IPR046193">
    <property type="entry name" value="DUF6221"/>
</dbReference>
<name>A0ABU7KQV3_9ACTN</name>
<evidence type="ECO:0000313" key="2">
    <source>
        <dbReference type="Proteomes" id="UP001348641"/>
    </source>
</evidence>